<keyword evidence="1" id="KW-0175">Coiled coil</keyword>
<organism evidence="3">
    <name type="scientific">Timema shepardi</name>
    <name type="common">Walking stick</name>
    <dbReference type="NCBI Taxonomy" id="629360"/>
    <lineage>
        <taxon>Eukaryota</taxon>
        <taxon>Metazoa</taxon>
        <taxon>Ecdysozoa</taxon>
        <taxon>Arthropoda</taxon>
        <taxon>Hexapoda</taxon>
        <taxon>Insecta</taxon>
        <taxon>Pterygota</taxon>
        <taxon>Neoptera</taxon>
        <taxon>Polyneoptera</taxon>
        <taxon>Phasmatodea</taxon>
        <taxon>Timematodea</taxon>
        <taxon>Timematoidea</taxon>
        <taxon>Timematidae</taxon>
        <taxon>Timema</taxon>
    </lineage>
</organism>
<feature type="compositionally biased region" description="Polar residues" evidence="2">
    <location>
        <begin position="765"/>
        <end position="780"/>
    </location>
</feature>
<feature type="compositionally biased region" description="Basic and acidic residues" evidence="2">
    <location>
        <begin position="821"/>
        <end position="857"/>
    </location>
</feature>
<feature type="compositionally biased region" description="Polar residues" evidence="2">
    <location>
        <begin position="435"/>
        <end position="444"/>
    </location>
</feature>
<protein>
    <submittedName>
        <fullName evidence="3">Uncharacterized protein</fullName>
    </submittedName>
</protein>
<evidence type="ECO:0000256" key="2">
    <source>
        <dbReference type="SAM" id="MobiDB-lite"/>
    </source>
</evidence>
<gene>
    <name evidence="3" type="ORF">TSIB3V08_LOCUS6315</name>
</gene>
<dbReference type="EMBL" id="OC002678">
    <property type="protein sequence ID" value="CAD7262197.1"/>
    <property type="molecule type" value="Genomic_DNA"/>
</dbReference>
<evidence type="ECO:0000313" key="3">
    <source>
        <dbReference type="EMBL" id="CAD7262197.1"/>
    </source>
</evidence>
<feature type="compositionally biased region" description="Basic and acidic residues" evidence="2">
    <location>
        <begin position="742"/>
        <end position="761"/>
    </location>
</feature>
<sequence length="1267" mass="140995">MIMQGVSEGKEKGREIDPITPLEGRACVTAKGDKGEGDIGALLCELTHLQQLSFGVMNLILFHYSSQIGMADKSDDSENLGEKLNNREDNGNVFHYGGMVRKRDLCSLECINSEAVASKTEHNNSKAPKLEAVTQASIFNKVPESVKDKEMTETTPGCCHSKKVAYSVQPKTEDINVTLTSIANVSSLEEGLTEILEDREFKHIKENLPPQVFLYPTKAGTPMKIIAKSPELTRQERFPEIKNIDCAKIKSVTEQNIKAEEKVQTISSKTSESKSTKECSKIKIADPTSPKVVPPSTNQALKTKIEDYAKKENKLSKADAWSFPSHIPDWVSVKSMKDKTMQDNHPKEWSVKPGAVKSINNNSPMQEREHSRIIPSVSDPIKTDAARSAYSEKKPAVTEPGYVQNINNSIKEPFNYSASDPHWLLKSKKNDTPKTEISTPQTGSKKAEDTNKVVGFKSSLPMKPETFSQALTHSLKVDDLKKALKQTIRAEGLSQTLKQNVKVETLKPAVKNTLRAKGLGRALKKSLQLSELKAAYMESVNLRGLFWGLKESLKLGDLGRALGQTLRAKGLGKVLKSKLHEKLKLSKLIMKAKERRIKAVIPKPDVHKKGIEDSLQVGKIKHFVKPNEHLEACKNDDVKIPAKSNIDTTAKQNDTVKTSAKSNIDTTAKQNDTVKTSAKSNIDTTAKQNDTVKTSAKSNIDTTAKQNDTVKTSAKSNIDTTAKQNDTVKTAAKSNIDTTAKQNEKTLKLADSHTNKDKSKESVPVITSQSKLEHGSNISNVRDKQETEKQNHNTPVSEEPKKTTSCTLKGHKMISNSNLKDSTDNSKRGNNKSSDKKNKAPLESPDGNRKENKKTDGSSKTTAAKSRCDVCSRLPTLTPKVKIDLEKKVIQMTEKCAEDKSRIKQLEDKIKNLEREKKETESKAKTKITSLKEKESFKEENTAKISHANVSTSKDESLEKTVDKKISKVVKDSVASKSKCDICMKLPSLAPEIKVKLEEKLTHIEEMCAADKVKIIELEAKIKELELQEKFTGTKTEGELYSYKQSSNIVTSYSSEKSLYVNYYVWTTTPSPVPKDSPWLKERSETPLRLRHVHRTSIIDSAISYSRRMTLSTGQILDIPVAEHWFVAPKVSCSVSMSRMAGDGHVDESQLKGLSKYFNSTTIRGRANSCIHTIISRVSPHFLFTNESQSPVARYVVQTPIDMNPATVGVRVSTQVPIVRLARVPDELCQYSHISREECHTLQPDKDERVPPTELQPIRWQEPRKLS</sequence>
<accession>A0A7R9AX04</accession>
<feature type="compositionally biased region" description="Basic and acidic residues" evidence="2">
    <location>
        <begin position="781"/>
        <end position="791"/>
    </location>
</feature>
<feature type="region of interest" description="Disordered" evidence="2">
    <location>
        <begin position="733"/>
        <end position="866"/>
    </location>
</feature>
<dbReference type="InterPro" id="IPR009125">
    <property type="entry name" value="ATPMK"/>
</dbReference>
<name>A0A7R9AX04_TIMSH</name>
<proteinExistence type="predicted"/>
<dbReference type="AlphaFoldDB" id="A0A7R9AX04"/>
<feature type="region of interest" description="Disordered" evidence="2">
    <location>
        <begin position="651"/>
        <end position="718"/>
    </location>
</feature>
<feature type="region of interest" description="Disordered" evidence="2">
    <location>
        <begin position="426"/>
        <end position="449"/>
    </location>
</feature>
<feature type="compositionally biased region" description="Basic and acidic residues" evidence="2">
    <location>
        <begin position="1240"/>
        <end position="1251"/>
    </location>
</feature>
<dbReference type="Pfam" id="PF14960">
    <property type="entry name" value="ATP_synth_reg"/>
    <property type="match status" value="1"/>
</dbReference>
<reference evidence="3" key="1">
    <citation type="submission" date="2020-11" db="EMBL/GenBank/DDBJ databases">
        <authorList>
            <person name="Tran Van P."/>
        </authorList>
    </citation>
    <scope>NUCLEOTIDE SEQUENCE</scope>
</reference>
<evidence type="ECO:0000256" key="1">
    <source>
        <dbReference type="SAM" id="Coils"/>
    </source>
</evidence>
<feature type="region of interest" description="Disordered" evidence="2">
    <location>
        <begin position="1240"/>
        <end position="1267"/>
    </location>
</feature>
<feature type="coiled-coil region" evidence="1">
    <location>
        <begin position="889"/>
        <end position="930"/>
    </location>
</feature>